<proteinExistence type="predicted"/>
<evidence type="ECO:0000256" key="2">
    <source>
        <dbReference type="ARBA" id="ARBA00022576"/>
    </source>
</evidence>
<dbReference type="Gene3D" id="3.90.1150.10">
    <property type="entry name" value="Aspartate Aminotransferase, domain 1"/>
    <property type="match status" value="1"/>
</dbReference>
<organism evidence="5">
    <name type="scientific">termite gut metagenome</name>
    <dbReference type="NCBI Taxonomy" id="433724"/>
    <lineage>
        <taxon>unclassified sequences</taxon>
        <taxon>metagenomes</taxon>
        <taxon>organismal metagenomes</taxon>
    </lineage>
</organism>
<reference evidence="5" key="1">
    <citation type="submission" date="2019-03" db="EMBL/GenBank/DDBJ databases">
        <title>Single cell metagenomics reveals metabolic interactions within the superorganism composed of flagellate Streblomastix strix and complex community of Bacteroidetes bacteria on its surface.</title>
        <authorList>
            <person name="Treitli S.C."/>
            <person name="Kolisko M."/>
            <person name="Husnik F."/>
            <person name="Keeling P."/>
            <person name="Hampl V."/>
        </authorList>
    </citation>
    <scope>NUCLEOTIDE SEQUENCE</scope>
    <source>
        <strain evidence="5">STM</strain>
    </source>
</reference>
<dbReference type="InterPro" id="IPR005814">
    <property type="entry name" value="Aminotrans_3"/>
</dbReference>
<dbReference type="InterPro" id="IPR015422">
    <property type="entry name" value="PyrdxlP-dep_Trfase_small"/>
</dbReference>
<dbReference type="EMBL" id="SNRY01004862">
    <property type="protein sequence ID" value="KAA6316488.1"/>
    <property type="molecule type" value="Genomic_DNA"/>
</dbReference>
<gene>
    <name evidence="5" type="ORF">EZS27_033211</name>
</gene>
<evidence type="ECO:0000256" key="3">
    <source>
        <dbReference type="ARBA" id="ARBA00022679"/>
    </source>
</evidence>
<dbReference type="InterPro" id="IPR015424">
    <property type="entry name" value="PyrdxlP-dep_Trfase"/>
</dbReference>
<keyword evidence="3 5" id="KW-0808">Transferase</keyword>
<name>A0A5J4Q629_9ZZZZ</name>
<dbReference type="PROSITE" id="PS00600">
    <property type="entry name" value="AA_TRANSFER_CLASS_3"/>
    <property type="match status" value="1"/>
</dbReference>
<dbReference type="CDD" id="cd00610">
    <property type="entry name" value="OAT_like"/>
    <property type="match status" value="1"/>
</dbReference>
<dbReference type="FunFam" id="3.40.640.10:FF:000100">
    <property type="entry name" value="Putative acetylornithine aminotransferase"/>
    <property type="match status" value="1"/>
</dbReference>
<accession>A0A5J4Q629</accession>
<dbReference type="InterPro" id="IPR015421">
    <property type="entry name" value="PyrdxlP-dep_Trfase_major"/>
</dbReference>
<dbReference type="AlphaFoldDB" id="A0A5J4Q629"/>
<sequence length="376" mass="41552">MNLFDVYPLFPLNIVQGKGCHVWDENGTEYLDLYGGHAVISIGHSHPHYVEMISNQVSKLGFYSNSVINKIQQEVARRLGILSGYNDYSLFLINSGAEANENAMKLASFHNGRTRIVSFQKSFHGRTSLAVEVTNNPKIIAPINDKSHVVYLPLNDIEAVKAELSKGDVCAVIIEGIQGVGGILTLTDTFLQELRKLCTATETILILDEIQCGYGRTGKFFAHQYADIQPDIITVAKGIGNGFPMAGVLISPIFTPVYGMLGTTFGGNHLACTAALAVMDVMEEDNLMENAAKIGNYLMKELRKLPQIKEVRGRGLMIGLEFDEPIKELRNRLLFDYHVFTGVTGTHVIRLLPPLCLSLEEAEEFLSRFKKALGVM</sequence>
<dbReference type="GO" id="GO:0008483">
    <property type="term" value="F:transaminase activity"/>
    <property type="evidence" value="ECO:0007669"/>
    <property type="project" value="UniProtKB-KW"/>
</dbReference>
<evidence type="ECO:0000256" key="1">
    <source>
        <dbReference type="ARBA" id="ARBA00001933"/>
    </source>
</evidence>
<evidence type="ECO:0000256" key="4">
    <source>
        <dbReference type="ARBA" id="ARBA00022898"/>
    </source>
</evidence>
<dbReference type="EC" id="2.6.1.-" evidence="5"/>
<comment type="cofactor">
    <cofactor evidence="1">
        <name>pyridoxal 5'-phosphate</name>
        <dbReference type="ChEBI" id="CHEBI:597326"/>
    </cofactor>
</comment>
<dbReference type="Gene3D" id="3.40.640.10">
    <property type="entry name" value="Type I PLP-dependent aspartate aminotransferase-like (Major domain)"/>
    <property type="match status" value="1"/>
</dbReference>
<protein>
    <submittedName>
        <fullName evidence="5">Acetylornithine/N-succinyldiaminopimelate aminotransferase</fullName>
        <ecNumber evidence="5">2.6.1.-</ecNumber>
    </submittedName>
</protein>
<dbReference type="InterPro" id="IPR049704">
    <property type="entry name" value="Aminotrans_3_PPA_site"/>
</dbReference>
<dbReference type="InterPro" id="IPR050103">
    <property type="entry name" value="Class-III_PLP-dep_AT"/>
</dbReference>
<comment type="caution">
    <text evidence="5">The sequence shown here is derived from an EMBL/GenBank/DDBJ whole genome shotgun (WGS) entry which is preliminary data.</text>
</comment>
<dbReference type="Pfam" id="PF00202">
    <property type="entry name" value="Aminotran_3"/>
    <property type="match status" value="1"/>
</dbReference>
<keyword evidence="2 5" id="KW-0032">Aminotransferase</keyword>
<dbReference type="GO" id="GO:0030170">
    <property type="term" value="F:pyridoxal phosphate binding"/>
    <property type="evidence" value="ECO:0007669"/>
    <property type="project" value="InterPro"/>
</dbReference>
<dbReference type="PANTHER" id="PTHR11986">
    <property type="entry name" value="AMINOTRANSFERASE CLASS III"/>
    <property type="match status" value="1"/>
</dbReference>
<dbReference type="SUPFAM" id="SSF53383">
    <property type="entry name" value="PLP-dependent transferases"/>
    <property type="match status" value="1"/>
</dbReference>
<dbReference type="PANTHER" id="PTHR11986:SF79">
    <property type="entry name" value="ACETYLORNITHINE AMINOTRANSFERASE, MITOCHONDRIAL"/>
    <property type="match status" value="1"/>
</dbReference>
<dbReference type="PIRSF" id="PIRSF000521">
    <property type="entry name" value="Transaminase_4ab_Lys_Orn"/>
    <property type="match status" value="1"/>
</dbReference>
<dbReference type="GO" id="GO:0042802">
    <property type="term" value="F:identical protein binding"/>
    <property type="evidence" value="ECO:0007669"/>
    <property type="project" value="TreeGrafter"/>
</dbReference>
<keyword evidence="4" id="KW-0663">Pyridoxal phosphate</keyword>
<evidence type="ECO:0000313" key="5">
    <source>
        <dbReference type="EMBL" id="KAA6316488.1"/>
    </source>
</evidence>